<dbReference type="SUPFAM" id="SSF51556">
    <property type="entry name" value="Metallo-dependent hydrolases"/>
    <property type="match status" value="1"/>
</dbReference>
<organism evidence="3 4">
    <name type="scientific">Microbacterium paraoxydans</name>
    <dbReference type="NCBI Taxonomy" id="199592"/>
    <lineage>
        <taxon>Bacteria</taxon>
        <taxon>Bacillati</taxon>
        <taxon>Actinomycetota</taxon>
        <taxon>Actinomycetes</taxon>
        <taxon>Micrococcales</taxon>
        <taxon>Microbacteriaceae</taxon>
        <taxon>Microbacterium</taxon>
    </lineage>
</organism>
<protein>
    <submittedName>
        <fullName evidence="3">L-fuconolactonase</fullName>
    </submittedName>
</protein>
<dbReference type="GeneID" id="36300158"/>
<dbReference type="Proteomes" id="UP000182126">
    <property type="component" value="Chromosome I"/>
</dbReference>
<dbReference type="GO" id="GO:0016787">
    <property type="term" value="F:hydrolase activity"/>
    <property type="evidence" value="ECO:0007669"/>
    <property type="project" value="InterPro"/>
</dbReference>
<dbReference type="Pfam" id="PF04909">
    <property type="entry name" value="Amidohydro_2"/>
    <property type="match status" value="1"/>
</dbReference>
<dbReference type="EMBL" id="LT629770">
    <property type="protein sequence ID" value="SDS34516.1"/>
    <property type="molecule type" value="Genomic_DNA"/>
</dbReference>
<gene>
    <name evidence="3" type="ORF">SAMN04489809_1652</name>
</gene>
<reference evidence="3 4" key="1">
    <citation type="submission" date="2016-10" db="EMBL/GenBank/DDBJ databases">
        <authorList>
            <person name="de Groot N.N."/>
        </authorList>
    </citation>
    <scope>NUCLEOTIDE SEQUENCE [LARGE SCALE GENOMIC DNA]</scope>
    <source>
        <strain evidence="3 4">DSM 15019</strain>
    </source>
</reference>
<proteinExistence type="inferred from homology"/>
<evidence type="ECO:0000313" key="4">
    <source>
        <dbReference type="Proteomes" id="UP000182126"/>
    </source>
</evidence>
<name>A0A1H1RG47_9MICO</name>
<dbReference type="Gene3D" id="3.20.20.140">
    <property type="entry name" value="Metal-dependent hydrolases"/>
    <property type="match status" value="1"/>
</dbReference>
<evidence type="ECO:0000313" key="3">
    <source>
        <dbReference type="EMBL" id="SDS34516.1"/>
    </source>
</evidence>
<dbReference type="InterPro" id="IPR032466">
    <property type="entry name" value="Metal_Hydrolase"/>
</dbReference>
<evidence type="ECO:0000259" key="2">
    <source>
        <dbReference type="Pfam" id="PF04909"/>
    </source>
</evidence>
<evidence type="ECO:0000256" key="1">
    <source>
        <dbReference type="ARBA" id="ARBA00038310"/>
    </source>
</evidence>
<dbReference type="RefSeq" id="WP_083370934.1">
    <property type="nucleotide sequence ID" value="NZ_LT629770.1"/>
</dbReference>
<dbReference type="PANTHER" id="PTHR43569:SF2">
    <property type="entry name" value="AMIDOHYDROLASE-RELATED DOMAIN-CONTAINING PROTEIN"/>
    <property type="match status" value="1"/>
</dbReference>
<dbReference type="InterPro" id="IPR006680">
    <property type="entry name" value="Amidohydro-rel"/>
</dbReference>
<dbReference type="InterPro" id="IPR052350">
    <property type="entry name" value="Metallo-dep_Lactonases"/>
</dbReference>
<dbReference type="eggNOG" id="COG3618">
    <property type="taxonomic scope" value="Bacteria"/>
</dbReference>
<sequence>MRIVDAHVHVWDADAVPIPWFRDDLGLPRQAAAARLGRELADAGVSSAIAVQAADSVAESEWLTATAARDPFLRRVVLQYTPAPGRAAGATAVAFSPAVVGVRAAVPQFAADLSDVDGLDALAAHLGATSRTLELLIRPDQLPAAAALSRRHPDTAIVVCHLGLGARTADGAWLSALTEAASAPGVSAKVSGLDLTARGADESRELLRSAFALFGADRLMYGSDWPMSTRTTTYGEVLAATRQALPPLSAAEARAFWSGTADRLSPFTA</sequence>
<accession>A0A1H1RG47</accession>
<dbReference type="PANTHER" id="PTHR43569">
    <property type="entry name" value="AMIDOHYDROLASE"/>
    <property type="match status" value="1"/>
</dbReference>
<dbReference type="AlphaFoldDB" id="A0A1H1RG47"/>
<comment type="similarity">
    <text evidence="1">Belongs to the metallo-dependent hydrolases superfamily.</text>
</comment>
<feature type="domain" description="Amidohydrolase-related" evidence="2">
    <location>
        <begin position="4"/>
        <end position="264"/>
    </location>
</feature>